<protein>
    <submittedName>
        <fullName evidence="1">Phage filamentation protein Fil family protein</fullName>
    </submittedName>
</protein>
<gene>
    <name evidence="1" type="ORF">AABB92_16800</name>
</gene>
<reference evidence="1 2" key="1">
    <citation type="submission" date="2024-04" db="EMBL/GenBank/DDBJ databases">
        <authorList>
            <person name="Suleimanova A.D."/>
            <person name="Pudova D.S."/>
            <person name="Shagimardanova E.I."/>
            <person name="Sharipova M.R."/>
        </authorList>
    </citation>
    <scope>NUCLEOTIDE SEQUENCE [LARGE SCALE GENOMIC DNA]</scope>
    <source>
        <strain evidence="1 2">3.1</strain>
    </source>
</reference>
<sequence length="64" mass="7487">MQVFVRFLKQQSPLQQLQDLGHGWIETKTGQRWHPAISQAELLAGLTGKRKKSWVTRLRVSLFR</sequence>
<comment type="caution">
    <text evidence="1">The sequence shown here is derived from an EMBL/GenBank/DDBJ whole genome shotgun (WGS) entry which is preliminary data.</text>
</comment>
<dbReference type="EMBL" id="JBCGBG010000004">
    <property type="protein sequence ID" value="MEL7697312.1"/>
    <property type="molecule type" value="Genomic_DNA"/>
</dbReference>
<accession>A0ABU9MMK9</accession>
<keyword evidence="2" id="KW-1185">Reference proteome</keyword>
<evidence type="ECO:0000313" key="2">
    <source>
        <dbReference type="Proteomes" id="UP001468095"/>
    </source>
</evidence>
<name>A0ABU9MMK9_9GAMM</name>
<evidence type="ECO:0000313" key="1">
    <source>
        <dbReference type="EMBL" id="MEL7697312.1"/>
    </source>
</evidence>
<dbReference type="Pfam" id="PF10893">
    <property type="entry name" value="Phage_186_Fil"/>
    <property type="match status" value="1"/>
</dbReference>
<dbReference type="RefSeq" id="WP_072051016.1">
    <property type="nucleotide sequence ID" value="NZ_JBCGBG010000004.1"/>
</dbReference>
<dbReference type="InterPro" id="IPR021221">
    <property type="entry name" value="Fil"/>
</dbReference>
<dbReference type="Proteomes" id="UP001468095">
    <property type="component" value="Unassembled WGS sequence"/>
</dbReference>
<organism evidence="1 2">
    <name type="scientific">Pantoea brenneri</name>
    <dbReference type="NCBI Taxonomy" id="472694"/>
    <lineage>
        <taxon>Bacteria</taxon>
        <taxon>Pseudomonadati</taxon>
        <taxon>Pseudomonadota</taxon>
        <taxon>Gammaproteobacteria</taxon>
        <taxon>Enterobacterales</taxon>
        <taxon>Erwiniaceae</taxon>
        <taxon>Pantoea</taxon>
    </lineage>
</organism>
<proteinExistence type="predicted"/>